<dbReference type="Proteomes" id="UP000316639">
    <property type="component" value="Unassembled WGS sequence"/>
</dbReference>
<feature type="signal peptide" evidence="2">
    <location>
        <begin position="1"/>
        <end position="27"/>
    </location>
</feature>
<proteinExistence type="predicted"/>
<protein>
    <recommendedName>
        <fullName evidence="3">Putative amidase domain-containing protein</fullName>
    </recommendedName>
</protein>
<organism evidence="4 5">
    <name type="scientific">Lentzea tibetensis</name>
    <dbReference type="NCBI Taxonomy" id="2591470"/>
    <lineage>
        <taxon>Bacteria</taxon>
        <taxon>Bacillati</taxon>
        <taxon>Actinomycetota</taxon>
        <taxon>Actinomycetes</taxon>
        <taxon>Pseudonocardiales</taxon>
        <taxon>Pseudonocardiaceae</taxon>
        <taxon>Lentzea</taxon>
    </lineage>
</organism>
<evidence type="ECO:0000313" key="4">
    <source>
        <dbReference type="EMBL" id="TWP47825.1"/>
    </source>
</evidence>
<sequence length="396" mass="43902">MNKALSALLGAATAGSLLMGMAPHSMAEPVLTDEQKKEVAGLAQQYLQERAERLVVGTVRAQQSMTSVRTSSALSERFAAEARGLDERREKSRQANGGKKAAAVDLQDVKWSGDSTNVQLDATESTKLFFVQHGPGAPDHEQFWLEHTFIFVRGQGGWTMSRATPHLQAGPAPSTQVASGRPPVASEPKTDQLPLWSDTDRSHPTTAAVSRKVLSGEVGAAGPPYDYYRMVNYARVWAYGRNPEYRDYPDNDCTNFISQVMRSGGWDFNGSGIFERDDPDKWFYGGGPGETFLTSYSWAGAHNWGVFAQIYSKRTSGLENVWLMDLADVLQVDWFHDDGANIIDHSMVVTWRDDSGGPYAQELYLTYHTANNRDKKLTDLLAENSNPAHTWYAHRT</sequence>
<dbReference type="PANTHER" id="PTHR40032:SF1">
    <property type="entry name" value="EXPORTED PROTEIN"/>
    <property type="match status" value="1"/>
</dbReference>
<keyword evidence="2" id="KW-0732">Signal</keyword>
<dbReference type="OrthoDB" id="4981342at2"/>
<evidence type="ECO:0000313" key="5">
    <source>
        <dbReference type="Proteomes" id="UP000316639"/>
    </source>
</evidence>
<gene>
    <name evidence="4" type="ORF">FKR81_31285</name>
</gene>
<evidence type="ECO:0000256" key="2">
    <source>
        <dbReference type="SAM" id="SignalP"/>
    </source>
</evidence>
<feature type="chain" id="PRO_5021990147" description="Putative amidase domain-containing protein" evidence="2">
    <location>
        <begin position="28"/>
        <end position="396"/>
    </location>
</feature>
<feature type="region of interest" description="Disordered" evidence="1">
    <location>
        <begin position="162"/>
        <end position="208"/>
    </location>
</feature>
<name>A0A563EL89_9PSEU</name>
<keyword evidence="5" id="KW-1185">Reference proteome</keyword>
<evidence type="ECO:0000256" key="1">
    <source>
        <dbReference type="SAM" id="MobiDB-lite"/>
    </source>
</evidence>
<dbReference type="AlphaFoldDB" id="A0A563EL89"/>
<accession>A0A563EL89</accession>
<dbReference type="PANTHER" id="PTHR40032">
    <property type="entry name" value="EXPORTED PROTEIN-RELATED"/>
    <property type="match status" value="1"/>
</dbReference>
<dbReference type="Pfam" id="PF12671">
    <property type="entry name" value="Amidase_6"/>
    <property type="match status" value="1"/>
</dbReference>
<evidence type="ECO:0000259" key="3">
    <source>
        <dbReference type="Pfam" id="PF12671"/>
    </source>
</evidence>
<reference evidence="4 5" key="1">
    <citation type="submission" date="2019-07" db="EMBL/GenBank/DDBJ databases">
        <title>Lentzea xizangensis sp. nov., isolated from Qinghai-Tibetan Plateau Soils.</title>
        <authorList>
            <person name="Huang J."/>
        </authorList>
    </citation>
    <scope>NUCLEOTIDE SEQUENCE [LARGE SCALE GENOMIC DNA]</scope>
    <source>
        <strain evidence="4 5">FXJ1.1311</strain>
    </source>
</reference>
<dbReference type="InterPro" id="IPR024301">
    <property type="entry name" value="Amidase_6"/>
</dbReference>
<dbReference type="EMBL" id="VOBR01000024">
    <property type="protein sequence ID" value="TWP47825.1"/>
    <property type="molecule type" value="Genomic_DNA"/>
</dbReference>
<feature type="domain" description="Putative amidase" evidence="3">
    <location>
        <begin position="225"/>
        <end position="385"/>
    </location>
</feature>
<comment type="caution">
    <text evidence="4">The sequence shown here is derived from an EMBL/GenBank/DDBJ whole genome shotgun (WGS) entry which is preliminary data.</text>
</comment>